<dbReference type="GO" id="GO:0008080">
    <property type="term" value="F:N-acetyltransferase activity"/>
    <property type="evidence" value="ECO:0007669"/>
    <property type="project" value="InterPro"/>
</dbReference>
<dbReference type="GO" id="GO:0005737">
    <property type="term" value="C:cytoplasm"/>
    <property type="evidence" value="ECO:0007669"/>
    <property type="project" value="TreeGrafter"/>
</dbReference>
<sequence length="199" mass="22686">MINKHVLVKQSCAIKALVMPLSYRIGKTPHDVVFIHIKIGGKTYVSIFYGVTIREGTDGVPGDAVEALFEDAGWARNTPNWQKEKFSLIFINSTWAFTVWDNNKMIGMVRVISDKIMAANIMDFVVLSEYRGKGIGKKLWNFVFKNFLTAIGSHIPRLTILISIRNVVLKLRIYPKMVPVRIMDIYMPVKMDIDKSVYS</sequence>
<feature type="domain" description="N-acetyltransferase" evidence="3">
    <location>
        <begin position="51"/>
        <end position="192"/>
    </location>
</feature>
<evidence type="ECO:0000313" key="4">
    <source>
        <dbReference type="EMBL" id="KYD11266.1"/>
    </source>
</evidence>
<accession>A0A150LH48</accession>
<organism evidence="4 5">
    <name type="scientific">Heyndrickxia sporothermodurans</name>
    <dbReference type="NCBI Taxonomy" id="46224"/>
    <lineage>
        <taxon>Bacteria</taxon>
        <taxon>Bacillati</taxon>
        <taxon>Bacillota</taxon>
        <taxon>Bacilli</taxon>
        <taxon>Bacillales</taxon>
        <taxon>Bacillaceae</taxon>
        <taxon>Heyndrickxia</taxon>
    </lineage>
</organism>
<keyword evidence="2" id="KW-0012">Acyltransferase</keyword>
<dbReference type="STRING" id="46224.B4102_2231"/>
<dbReference type="Gene3D" id="3.40.630.30">
    <property type="match status" value="1"/>
</dbReference>
<evidence type="ECO:0000256" key="2">
    <source>
        <dbReference type="ARBA" id="ARBA00023315"/>
    </source>
</evidence>
<dbReference type="RefSeq" id="WP_412733897.1">
    <property type="nucleotide sequence ID" value="NZ_JABWUQ010000029.1"/>
</dbReference>
<proteinExistence type="predicted"/>
<dbReference type="PANTHER" id="PTHR43626">
    <property type="entry name" value="ACYL-COA N-ACYLTRANSFERASE"/>
    <property type="match status" value="1"/>
</dbReference>
<protein>
    <recommendedName>
        <fullName evidence="3">N-acetyltransferase domain-containing protein</fullName>
    </recommendedName>
</protein>
<dbReference type="EMBL" id="LQYN01000008">
    <property type="protein sequence ID" value="KYD11266.1"/>
    <property type="molecule type" value="Genomic_DNA"/>
</dbReference>
<keyword evidence="5" id="KW-1185">Reference proteome</keyword>
<dbReference type="PROSITE" id="PS51186">
    <property type="entry name" value="GNAT"/>
    <property type="match status" value="1"/>
</dbReference>
<dbReference type="AlphaFoldDB" id="A0A150LH48"/>
<dbReference type="Pfam" id="PF00583">
    <property type="entry name" value="Acetyltransf_1"/>
    <property type="match status" value="1"/>
</dbReference>
<evidence type="ECO:0000256" key="1">
    <source>
        <dbReference type="ARBA" id="ARBA00022679"/>
    </source>
</evidence>
<name>A0A150LH48_9BACI</name>
<dbReference type="CDD" id="cd04301">
    <property type="entry name" value="NAT_SF"/>
    <property type="match status" value="1"/>
</dbReference>
<dbReference type="Proteomes" id="UP000075666">
    <property type="component" value="Unassembled WGS sequence"/>
</dbReference>
<comment type="caution">
    <text evidence="4">The sequence shown here is derived from an EMBL/GenBank/DDBJ whole genome shotgun (WGS) entry which is preliminary data.</text>
</comment>
<dbReference type="PANTHER" id="PTHR43626:SF4">
    <property type="entry name" value="GCN5-RELATED N-ACETYLTRANSFERASE 2, CHLOROPLASTIC"/>
    <property type="match status" value="1"/>
</dbReference>
<dbReference type="PATRIC" id="fig|46224.3.peg.28"/>
<evidence type="ECO:0000259" key="3">
    <source>
        <dbReference type="PROSITE" id="PS51186"/>
    </source>
</evidence>
<evidence type="ECO:0000313" key="5">
    <source>
        <dbReference type="Proteomes" id="UP000075666"/>
    </source>
</evidence>
<dbReference type="SUPFAM" id="SSF55729">
    <property type="entry name" value="Acyl-CoA N-acyltransferases (Nat)"/>
    <property type="match status" value="1"/>
</dbReference>
<keyword evidence="1" id="KW-0808">Transferase</keyword>
<gene>
    <name evidence="4" type="ORF">B4102_2231</name>
</gene>
<dbReference type="InterPro" id="IPR045039">
    <property type="entry name" value="NSI-like"/>
</dbReference>
<dbReference type="InterPro" id="IPR000182">
    <property type="entry name" value="GNAT_dom"/>
</dbReference>
<dbReference type="InterPro" id="IPR016181">
    <property type="entry name" value="Acyl_CoA_acyltransferase"/>
</dbReference>
<reference evidence="4 5" key="1">
    <citation type="submission" date="2016-01" db="EMBL/GenBank/DDBJ databases">
        <title>Genome Sequences of Twelve Sporeforming Bacillus Species Isolated from Foods.</title>
        <authorList>
            <person name="Berendsen E.M."/>
            <person name="Wells-Bennik M.H."/>
            <person name="Krawcyk A.O."/>
            <person name="De Jong A."/>
            <person name="Holsappel S."/>
            <person name="Eijlander R.T."/>
            <person name="Kuipers O.P."/>
        </authorList>
    </citation>
    <scope>NUCLEOTIDE SEQUENCE [LARGE SCALE GENOMIC DNA]</scope>
    <source>
        <strain evidence="4 5">B4102</strain>
    </source>
</reference>